<name>A0A953J6X0_9BACT</name>
<dbReference type="InterPro" id="IPR006047">
    <property type="entry name" value="GH13_cat_dom"/>
</dbReference>
<evidence type="ECO:0000256" key="7">
    <source>
        <dbReference type="ARBA" id="ARBA00022801"/>
    </source>
</evidence>
<evidence type="ECO:0000259" key="17">
    <source>
        <dbReference type="SMART" id="SM00642"/>
    </source>
</evidence>
<evidence type="ECO:0000256" key="5">
    <source>
        <dbReference type="ARBA" id="ARBA00015938"/>
    </source>
</evidence>
<evidence type="ECO:0000256" key="15">
    <source>
        <dbReference type="PIRSR" id="PIRSR006337-1"/>
    </source>
</evidence>
<dbReference type="EMBL" id="JAIOIV010000120">
    <property type="protein sequence ID" value="MBZ0157558.1"/>
    <property type="molecule type" value="Genomic_DNA"/>
</dbReference>
<dbReference type="GO" id="GO:0005992">
    <property type="term" value="P:trehalose biosynthetic process"/>
    <property type="evidence" value="ECO:0007669"/>
    <property type="project" value="UniProtKB-UniRule"/>
</dbReference>
<evidence type="ECO:0000256" key="11">
    <source>
        <dbReference type="ARBA" id="ARBA00033284"/>
    </source>
</evidence>
<dbReference type="InterPro" id="IPR012768">
    <property type="entry name" value="Trehalose_TreZ"/>
</dbReference>
<protein>
    <recommendedName>
        <fullName evidence="5 13">Malto-oligosyltrehalose trehalohydrolase</fullName>
        <shortName evidence="14">MTHase</shortName>
        <ecNumber evidence="4 13">3.2.1.141</ecNumber>
    </recommendedName>
    <alternativeName>
        <fullName evidence="11 14">4-alpha-D-((1-&gt;4)-alpha-D-glucano)trehalose trehalohydrolase</fullName>
    </alternativeName>
    <alternativeName>
        <fullName evidence="10 14">Maltooligosyl trehalose trehalohydrolase</fullName>
    </alternativeName>
</protein>
<dbReference type="InterPro" id="IPR014756">
    <property type="entry name" value="Ig_E-set"/>
</dbReference>
<dbReference type="InterPro" id="IPR013783">
    <property type="entry name" value="Ig-like_fold"/>
</dbReference>
<comment type="catalytic activity">
    <reaction evidence="12 14">
        <text>hydrolysis of (1-&gt;4)-alpha-D-glucosidic linkage in 4-alpha-D-[(1-&gt;4)-alpha-D-glucanosyl]n trehalose to yield trehalose and (1-&gt;4)-alpha-D-glucan.</text>
        <dbReference type="EC" id="3.2.1.141"/>
    </reaction>
</comment>
<feature type="active site" description="Proton donor" evidence="15">
    <location>
        <position position="296"/>
    </location>
</feature>
<keyword evidence="6" id="KW-0963">Cytoplasm</keyword>
<organism evidence="18 19">
    <name type="scientific">Candidatus Nitrobium versatile</name>
    <dbReference type="NCBI Taxonomy" id="2884831"/>
    <lineage>
        <taxon>Bacteria</taxon>
        <taxon>Pseudomonadati</taxon>
        <taxon>Nitrospirota</taxon>
        <taxon>Nitrospiria</taxon>
        <taxon>Nitrospirales</taxon>
        <taxon>Nitrospiraceae</taxon>
        <taxon>Candidatus Nitrobium</taxon>
    </lineage>
</organism>
<dbReference type="NCBIfam" id="TIGR02402">
    <property type="entry name" value="trehalose_TreZ"/>
    <property type="match status" value="1"/>
</dbReference>
<dbReference type="PANTHER" id="PTHR43651:SF11">
    <property type="entry name" value="MALTO-OLIGOSYLTREHALOSE TREHALOHYDROLASE"/>
    <property type="match status" value="1"/>
</dbReference>
<evidence type="ECO:0000256" key="2">
    <source>
        <dbReference type="ARBA" id="ARBA00005199"/>
    </source>
</evidence>
<dbReference type="SUPFAM" id="SSF51445">
    <property type="entry name" value="(Trans)glycosidases"/>
    <property type="match status" value="1"/>
</dbReference>
<dbReference type="SMART" id="SM00642">
    <property type="entry name" value="Aamy"/>
    <property type="match status" value="1"/>
</dbReference>
<dbReference type="GO" id="GO:0033942">
    <property type="term" value="F:4-alpha-D-(1-&gt;4)-alpha-D-glucanotrehalose trehalohydrolase activity"/>
    <property type="evidence" value="ECO:0007669"/>
    <property type="project" value="UniProtKB-EC"/>
</dbReference>
<dbReference type="Proteomes" id="UP000705867">
    <property type="component" value="Unassembled WGS sequence"/>
</dbReference>
<dbReference type="AlphaFoldDB" id="A0A953J6X0"/>
<reference evidence="18" key="1">
    <citation type="journal article" date="2021" name="bioRxiv">
        <title>Unraveling nitrogen, sulfur and carbon metabolic pathways and microbial community transcriptional responses to substrate deprivation and toxicity stresses in a bioreactor mimicking anoxic brackish coastal sediment conditions.</title>
        <authorList>
            <person name="Martins P.D."/>
            <person name="Echeveste M.J."/>
            <person name="Arshad A."/>
            <person name="Kurth J."/>
            <person name="Ouboter H."/>
            <person name="Jetten M.S.M."/>
            <person name="Welte C.U."/>
        </authorList>
    </citation>
    <scope>NUCLEOTIDE SEQUENCE</scope>
    <source>
        <strain evidence="18">MAG_39</strain>
    </source>
</reference>
<evidence type="ECO:0000256" key="4">
    <source>
        <dbReference type="ARBA" id="ARBA00012268"/>
    </source>
</evidence>
<evidence type="ECO:0000256" key="9">
    <source>
        <dbReference type="ARBA" id="ARBA00023295"/>
    </source>
</evidence>
<dbReference type="GO" id="GO:0005737">
    <property type="term" value="C:cytoplasm"/>
    <property type="evidence" value="ECO:0007669"/>
    <property type="project" value="UniProtKB-SubCell"/>
</dbReference>
<sequence>MRIGAYYLRSGTCEFSVWAPFARKVELKIVYPEERLLPMARDEKGYWTTTGENILPGAKYLYRIDEAKERPDPASHFQPDGVHGPSQVVDHHAFPWEDGEWKGMDLRRMIFYEVHVGAFTPEGTFDGVVARLDELKDLGITVLLLMPVAQCPGCRNWGYDGVFPFAVQDSYGGPEGLKRLVNECHKRGLGVKLDVVYNHLGPEGCYVCEYGPFFTNAYKSPWGEAINFDGEYSDEVRNFFIQNAHYWFRHYHIDVLRMDAADRIYDISAYPFLQELADEVDASARQEGRKCFLIAEADQNDPKLLRPKEKGGFGLDAQWCDDFHHCIHVLLTGEKEGYYLDYGKIGQLAKSFREGFAYSGEYSPYRKCRRGQPSTDIPGYRFVVFSQNHDQVGNRMAGDRLSALVHFEALKLAAGTVLLSPFLPLLFMGEEYGEEAPFHYFVNHIDPELIKAVREGRKSEFTSFAWEEEPPDPESEETFLRSRIQWEKREQGKHRTLLALYKALIKLRKETPALSNCDKSLLEVMAYEEEKVLLLKRWQEEENSFVFCAFNYKTADTRIFLGDFIEEGRWRRALDSSDVQWGGPGSLLPDELHAAEAIFLREHSFALFIMKKQRKNDFTPGP</sequence>
<comment type="caution">
    <text evidence="18">The sequence shown here is derived from an EMBL/GenBank/DDBJ whole genome shotgun (WGS) entry which is preliminary data.</text>
</comment>
<proteinExistence type="inferred from homology"/>
<dbReference type="PANTHER" id="PTHR43651">
    <property type="entry name" value="1,4-ALPHA-GLUCAN-BRANCHING ENZYME"/>
    <property type="match status" value="1"/>
</dbReference>
<evidence type="ECO:0000256" key="13">
    <source>
        <dbReference type="NCBIfam" id="TIGR02402"/>
    </source>
</evidence>
<evidence type="ECO:0000256" key="1">
    <source>
        <dbReference type="ARBA" id="ARBA00004496"/>
    </source>
</evidence>
<evidence type="ECO:0000256" key="8">
    <source>
        <dbReference type="ARBA" id="ARBA00023277"/>
    </source>
</evidence>
<reference evidence="18" key="2">
    <citation type="submission" date="2021-08" db="EMBL/GenBank/DDBJ databases">
        <authorList>
            <person name="Dalcin Martins P."/>
        </authorList>
    </citation>
    <scope>NUCLEOTIDE SEQUENCE</scope>
    <source>
        <strain evidence="18">MAG_39</strain>
    </source>
</reference>
<dbReference type="InterPro" id="IPR044901">
    <property type="entry name" value="Trehalose_TreZ_E-set_sf"/>
</dbReference>
<accession>A0A953J6X0</accession>
<dbReference type="Pfam" id="PF02922">
    <property type="entry name" value="CBM_48"/>
    <property type="match status" value="1"/>
</dbReference>
<gene>
    <name evidence="18" type="primary">treZ</name>
    <name evidence="18" type="ORF">K8I29_15270</name>
</gene>
<evidence type="ECO:0000256" key="3">
    <source>
        <dbReference type="ARBA" id="ARBA00008061"/>
    </source>
</evidence>
<evidence type="ECO:0000256" key="6">
    <source>
        <dbReference type="ARBA" id="ARBA00022490"/>
    </source>
</evidence>
<evidence type="ECO:0000313" key="18">
    <source>
        <dbReference type="EMBL" id="MBZ0157558.1"/>
    </source>
</evidence>
<feature type="domain" description="Glycosyl hydrolase family 13 catalytic" evidence="17">
    <location>
        <begin position="113"/>
        <end position="457"/>
    </location>
</feature>
<dbReference type="EC" id="3.2.1.141" evidence="4 13"/>
<dbReference type="CDD" id="cd02853">
    <property type="entry name" value="E_set_MTHase_like_N"/>
    <property type="match status" value="1"/>
</dbReference>
<dbReference type="Gene3D" id="1.10.10.760">
    <property type="entry name" value="E-set domains of sugar-utilizing enzymes"/>
    <property type="match status" value="1"/>
</dbReference>
<keyword evidence="8" id="KW-0119">Carbohydrate metabolism</keyword>
<comment type="pathway">
    <text evidence="2 14">Glycan biosynthesis; trehalose biosynthesis.</text>
</comment>
<evidence type="ECO:0000256" key="14">
    <source>
        <dbReference type="PIRNR" id="PIRNR006337"/>
    </source>
</evidence>
<feature type="active site" description="Nucleophile" evidence="15">
    <location>
        <position position="259"/>
    </location>
</feature>
<dbReference type="Gene3D" id="2.60.40.10">
    <property type="entry name" value="Immunoglobulins"/>
    <property type="match status" value="1"/>
</dbReference>
<dbReference type="SUPFAM" id="SSF81296">
    <property type="entry name" value="E set domains"/>
    <property type="match status" value="1"/>
</dbReference>
<dbReference type="Pfam" id="PF00128">
    <property type="entry name" value="Alpha-amylase"/>
    <property type="match status" value="1"/>
</dbReference>
<dbReference type="PIRSF" id="PIRSF006337">
    <property type="entry name" value="Trehalose_TreZ"/>
    <property type="match status" value="1"/>
</dbReference>
<dbReference type="InterPro" id="IPR004193">
    <property type="entry name" value="Glyco_hydro_13_N"/>
</dbReference>
<comment type="subcellular location">
    <subcellularLocation>
        <location evidence="1 15">Cytoplasm</location>
    </subcellularLocation>
</comment>
<evidence type="ECO:0000256" key="12">
    <source>
        <dbReference type="ARBA" id="ARBA00034013"/>
    </source>
</evidence>
<evidence type="ECO:0000256" key="16">
    <source>
        <dbReference type="PIRSR" id="PIRSR006337-3"/>
    </source>
</evidence>
<dbReference type="Gene3D" id="3.20.20.80">
    <property type="entry name" value="Glycosidases"/>
    <property type="match status" value="1"/>
</dbReference>
<keyword evidence="7 14" id="KW-0378">Hydrolase</keyword>
<dbReference type="InterPro" id="IPR017853">
    <property type="entry name" value="GH"/>
</dbReference>
<comment type="similarity">
    <text evidence="3 14">Belongs to the glycosyl hydrolase 13 family.</text>
</comment>
<evidence type="ECO:0000256" key="10">
    <source>
        <dbReference type="ARBA" id="ARBA00032057"/>
    </source>
</evidence>
<keyword evidence="9 14" id="KW-0326">Glycosidase</keyword>
<dbReference type="CDD" id="cd11325">
    <property type="entry name" value="AmyAc_GTHase"/>
    <property type="match status" value="1"/>
</dbReference>
<evidence type="ECO:0000313" key="19">
    <source>
        <dbReference type="Proteomes" id="UP000705867"/>
    </source>
</evidence>
<feature type="site" description="Transition state stabilizer" evidence="16">
    <location>
        <position position="390"/>
    </location>
</feature>